<keyword evidence="3 8" id="KW-0808">Transferase</keyword>
<dbReference type="GO" id="GO:0005737">
    <property type="term" value="C:cytoplasm"/>
    <property type="evidence" value="ECO:0007669"/>
    <property type="project" value="TreeGrafter"/>
</dbReference>
<dbReference type="Pfam" id="PF04715">
    <property type="entry name" value="Anth_synt_I_N"/>
    <property type="match status" value="1"/>
</dbReference>
<evidence type="ECO:0000259" key="6">
    <source>
        <dbReference type="Pfam" id="PF00425"/>
    </source>
</evidence>
<dbReference type="GO" id="GO:0046820">
    <property type="term" value="F:4-amino-4-deoxychorismate synthase activity"/>
    <property type="evidence" value="ECO:0007669"/>
    <property type="project" value="UniProtKB-EC"/>
</dbReference>
<dbReference type="GO" id="GO:0008153">
    <property type="term" value="P:4-aminobenzoate biosynthetic process"/>
    <property type="evidence" value="ECO:0007669"/>
    <property type="project" value="TreeGrafter"/>
</dbReference>
<dbReference type="Pfam" id="PF00117">
    <property type="entry name" value="GATase"/>
    <property type="match status" value="1"/>
</dbReference>
<evidence type="ECO:0000256" key="3">
    <source>
        <dbReference type="ARBA" id="ARBA00022679"/>
    </source>
</evidence>
<dbReference type="PRINTS" id="PR00099">
    <property type="entry name" value="CPSGATASE"/>
</dbReference>
<keyword evidence="8" id="KW-0032">Aminotransferase</keyword>
<dbReference type="InterPro" id="IPR015890">
    <property type="entry name" value="Chorismate_C"/>
</dbReference>
<feature type="domain" description="Glutamine amidotransferase" evidence="5">
    <location>
        <begin position="4"/>
        <end position="201"/>
    </location>
</feature>
<organism evidence="8 9">
    <name type="scientific">Kitasatospora kifunensis</name>
    <name type="common">Streptomyces kifunensis</name>
    <dbReference type="NCBI Taxonomy" id="58351"/>
    <lineage>
        <taxon>Bacteria</taxon>
        <taxon>Bacillati</taxon>
        <taxon>Actinomycetota</taxon>
        <taxon>Actinomycetes</taxon>
        <taxon>Kitasatosporales</taxon>
        <taxon>Streptomycetaceae</taxon>
        <taxon>Kitasatospora</taxon>
    </lineage>
</organism>
<dbReference type="RefSeq" id="WP_184941712.1">
    <property type="nucleotide sequence ID" value="NZ_JACHJV010000001.1"/>
</dbReference>
<dbReference type="PANTHER" id="PTHR11236">
    <property type="entry name" value="AMINOBENZOATE/ANTHRANILATE SYNTHASE"/>
    <property type="match status" value="1"/>
</dbReference>
<feature type="domain" description="Chorismate-utilising enzyme C-terminal" evidence="6">
    <location>
        <begin position="470"/>
        <end position="724"/>
    </location>
</feature>
<sequence>MRTLLVDNYDSFTYNLFHYLAEVNGVEPEVIRNDDPSWRPQLLDGFDNVVLSPGPGTPHRPADFGLCAQIAEQGQLPVLGVCLGHQGLALAHGGRVVRAPEPRHGRASLVRHDGTGLFEGLPNPLEVVRYHSLAVTGLAPELSPGLATELSPELAPELEATAWAEDGVLMALRHRTLPLWGVQFHPESIGTEGGHQLLANFRNLTIRHERYRRPSAPAGAHRGGVEHAAVEHAAVEHARAEHAPVTRRLRVLAEHLLTRWDPEVVFDRVLRGDEHAFWLDSSRSGEPLGRLSIMGNAAGPLARVATADVVRGTVTVRSAESTRVVHGEFLPWLEQDLRQVEVEVPELPFDFALGWVGALGYELKAECDGDQAHRSPDPDAVMVFADRAIVFDHLTGTTHLLALAELPERAELPESGQGDVQAPGGEQAARDWLARTAAELAGLVDLAPDPCQAPEAPLGEEAGLRLRHDREAYLKLIDICQQEIQAGETYEVCLTNMIEAEIDLDPWQAYRFLRRTSPAPFAAFLDFAGLSVLSSSPERFLRIDRHGLMESKPIKGTRPRGADPQEDALLVAELATCEKDRAENLMIVDLVRHDLGRCAEIGSVVAGPVFQVETYATVHQLVSTVRAQLSPGTSAVAGVRSAFPGGSMTGAPKIRTMQIIDRLEAGPRGLYSGAIGYFSLTGAADLSITIRTVVLSHGRLRYGVGGAIIALSDPVAEFEETVVKATPLLRLLGTQMPGRRVATAGSGASGSGHV</sequence>
<dbReference type="SUPFAM" id="SSF56322">
    <property type="entry name" value="ADC synthase"/>
    <property type="match status" value="1"/>
</dbReference>
<evidence type="ECO:0000256" key="1">
    <source>
        <dbReference type="ARBA" id="ARBA00005970"/>
    </source>
</evidence>
<evidence type="ECO:0000259" key="5">
    <source>
        <dbReference type="Pfam" id="PF00117"/>
    </source>
</evidence>
<dbReference type="InterPro" id="IPR006805">
    <property type="entry name" value="Anth_synth_I_N"/>
</dbReference>
<reference evidence="8 9" key="1">
    <citation type="submission" date="2020-08" db="EMBL/GenBank/DDBJ databases">
        <title>Sequencing the genomes of 1000 actinobacteria strains.</title>
        <authorList>
            <person name="Klenk H.-P."/>
        </authorList>
    </citation>
    <scope>NUCLEOTIDE SEQUENCE [LARGE SCALE GENOMIC DNA]</scope>
    <source>
        <strain evidence="8 9">DSM 41654</strain>
    </source>
</reference>
<dbReference type="EC" id="2.6.1.85" evidence="2"/>
<dbReference type="InterPro" id="IPR029062">
    <property type="entry name" value="Class_I_gatase-like"/>
</dbReference>
<dbReference type="EMBL" id="JACHJV010000001">
    <property type="protein sequence ID" value="MBB4927430.1"/>
    <property type="molecule type" value="Genomic_DNA"/>
</dbReference>
<comment type="caution">
    <text evidence="8">The sequence shown here is derived from an EMBL/GenBank/DDBJ whole genome shotgun (WGS) entry which is preliminary data.</text>
</comment>
<dbReference type="PANTHER" id="PTHR11236:SF18">
    <property type="entry name" value="AMINODEOXYCHORISMATE SYNTHASE"/>
    <property type="match status" value="1"/>
</dbReference>
<dbReference type="Gene3D" id="3.60.120.10">
    <property type="entry name" value="Anthranilate synthase"/>
    <property type="match status" value="1"/>
</dbReference>
<dbReference type="InterPro" id="IPR006221">
    <property type="entry name" value="TrpG/PapA_dom"/>
</dbReference>
<evidence type="ECO:0000313" key="9">
    <source>
        <dbReference type="Proteomes" id="UP000540506"/>
    </source>
</evidence>
<dbReference type="PROSITE" id="PS51273">
    <property type="entry name" value="GATASE_TYPE_1"/>
    <property type="match status" value="1"/>
</dbReference>
<keyword evidence="4" id="KW-0315">Glutamine amidotransferase</keyword>
<dbReference type="Gene3D" id="3.40.50.880">
    <property type="match status" value="1"/>
</dbReference>
<comment type="similarity">
    <text evidence="1">In the C-terminal section; belongs to the anthranilate synthase component I family.</text>
</comment>
<gene>
    <name evidence="8" type="ORF">FHR34_006423</name>
</gene>
<dbReference type="InterPro" id="IPR017926">
    <property type="entry name" value="GATASE"/>
</dbReference>
<proteinExistence type="inferred from homology"/>
<dbReference type="Proteomes" id="UP000540506">
    <property type="component" value="Unassembled WGS sequence"/>
</dbReference>
<evidence type="ECO:0000256" key="4">
    <source>
        <dbReference type="ARBA" id="ARBA00022962"/>
    </source>
</evidence>
<keyword evidence="9" id="KW-1185">Reference proteome</keyword>
<dbReference type="InterPro" id="IPR005802">
    <property type="entry name" value="ADC_synth_comp_1"/>
</dbReference>
<evidence type="ECO:0000256" key="2">
    <source>
        <dbReference type="ARBA" id="ARBA00013139"/>
    </source>
</evidence>
<dbReference type="PRINTS" id="PR00096">
    <property type="entry name" value="GATASE"/>
</dbReference>
<dbReference type="PRINTS" id="PR00097">
    <property type="entry name" value="ANTSNTHASEII"/>
</dbReference>
<name>A0A7W7R8L4_KITKI</name>
<protein>
    <recommendedName>
        <fullName evidence="2">aminodeoxychorismate synthase</fullName>
        <ecNumber evidence="2">2.6.1.85</ecNumber>
    </recommendedName>
</protein>
<evidence type="ECO:0000259" key="7">
    <source>
        <dbReference type="Pfam" id="PF04715"/>
    </source>
</evidence>
<dbReference type="InterPro" id="IPR005801">
    <property type="entry name" value="ADC_synthase"/>
</dbReference>
<dbReference type="GO" id="GO:0009396">
    <property type="term" value="P:folic acid-containing compound biosynthetic process"/>
    <property type="evidence" value="ECO:0007669"/>
    <property type="project" value="InterPro"/>
</dbReference>
<evidence type="ECO:0000313" key="8">
    <source>
        <dbReference type="EMBL" id="MBB4927430.1"/>
    </source>
</evidence>
<dbReference type="Pfam" id="PF00425">
    <property type="entry name" value="Chorismate_bind"/>
    <property type="match status" value="1"/>
</dbReference>
<feature type="domain" description="Anthranilate synthase component I N-terminal" evidence="7">
    <location>
        <begin position="262"/>
        <end position="399"/>
    </location>
</feature>
<dbReference type="AlphaFoldDB" id="A0A7W7R8L4"/>
<dbReference type="GO" id="GO:0000162">
    <property type="term" value="P:L-tryptophan biosynthetic process"/>
    <property type="evidence" value="ECO:0007669"/>
    <property type="project" value="TreeGrafter"/>
</dbReference>
<dbReference type="NCBIfam" id="TIGR00566">
    <property type="entry name" value="trpG_papA"/>
    <property type="match status" value="1"/>
</dbReference>
<dbReference type="SUPFAM" id="SSF52317">
    <property type="entry name" value="Class I glutamine amidotransferase-like"/>
    <property type="match status" value="1"/>
</dbReference>
<dbReference type="InterPro" id="IPR019999">
    <property type="entry name" value="Anth_synth_I-like"/>
</dbReference>
<dbReference type="NCBIfam" id="TIGR00553">
    <property type="entry name" value="pabB"/>
    <property type="match status" value="1"/>
</dbReference>
<dbReference type="CDD" id="cd01743">
    <property type="entry name" value="GATase1_Anthranilate_Synthase"/>
    <property type="match status" value="1"/>
</dbReference>
<accession>A0A7W7R8L4</accession>